<organism evidence="1 2">
    <name type="scientific">Polarella glacialis</name>
    <name type="common">Dinoflagellate</name>
    <dbReference type="NCBI Taxonomy" id="89957"/>
    <lineage>
        <taxon>Eukaryota</taxon>
        <taxon>Sar</taxon>
        <taxon>Alveolata</taxon>
        <taxon>Dinophyceae</taxon>
        <taxon>Suessiales</taxon>
        <taxon>Suessiaceae</taxon>
        <taxon>Polarella</taxon>
    </lineage>
</organism>
<reference evidence="1" key="1">
    <citation type="submission" date="2021-02" db="EMBL/GenBank/DDBJ databases">
        <authorList>
            <person name="Dougan E. K."/>
            <person name="Rhodes N."/>
            <person name="Thang M."/>
            <person name="Chan C."/>
        </authorList>
    </citation>
    <scope>NUCLEOTIDE SEQUENCE</scope>
</reference>
<name>A0A813LM61_POLGL</name>
<protein>
    <submittedName>
        <fullName evidence="1">Uncharacterized protein</fullName>
    </submittedName>
</protein>
<evidence type="ECO:0000313" key="1">
    <source>
        <dbReference type="EMBL" id="CAE8734697.1"/>
    </source>
</evidence>
<evidence type="ECO:0000313" key="2">
    <source>
        <dbReference type="Proteomes" id="UP000626109"/>
    </source>
</evidence>
<sequence>MSAEMASKKKEWNACLAKSGGNPGKCEKFERDLRSVSKAAGMEGCIDETVALMKCTSGGSRVNGCANAFLSMRECNRASGKQLLAEGAGYAPAAGKMGLFMQEAAGLTQSAAPVRSLEGMQEFGQESAKKLGITPGEVRF</sequence>
<dbReference type="Proteomes" id="UP000626109">
    <property type="component" value="Unassembled WGS sequence"/>
</dbReference>
<dbReference type="AlphaFoldDB" id="A0A813LM61"/>
<proteinExistence type="predicted"/>
<dbReference type="EMBL" id="CAJNNW010036469">
    <property type="protein sequence ID" value="CAE8734697.1"/>
    <property type="molecule type" value="Genomic_DNA"/>
</dbReference>
<gene>
    <name evidence="1" type="ORF">PGLA2088_LOCUS47445</name>
</gene>
<comment type="caution">
    <text evidence="1">The sequence shown here is derived from an EMBL/GenBank/DDBJ whole genome shotgun (WGS) entry which is preliminary data.</text>
</comment>
<accession>A0A813LM61</accession>